<accession>A0A833GYH3</accession>
<protein>
    <submittedName>
        <fullName evidence="3">Response regulator</fullName>
    </submittedName>
</protein>
<dbReference type="SUPFAM" id="SSF52172">
    <property type="entry name" value="CheY-like"/>
    <property type="match status" value="1"/>
</dbReference>
<dbReference type="PROSITE" id="PS50110">
    <property type="entry name" value="RESPONSE_REGULATORY"/>
    <property type="match status" value="1"/>
</dbReference>
<evidence type="ECO:0000256" key="1">
    <source>
        <dbReference type="PROSITE-ProRule" id="PRU00169"/>
    </source>
</evidence>
<dbReference type="Gene3D" id="3.40.50.2300">
    <property type="match status" value="1"/>
</dbReference>
<dbReference type="CDD" id="cd00156">
    <property type="entry name" value="REC"/>
    <property type="match status" value="1"/>
</dbReference>
<dbReference type="GO" id="GO:0000160">
    <property type="term" value="P:phosphorelay signal transduction system"/>
    <property type="evidence" value="ECO:0007669"/>
    <property type="project" value="InterPro"/>
</dbReference>
<proteinExistence type="predicted"/>
<evidence type="ECO:0000313" key="4">
    <source>
        <dbReference type="Proteomes" id="UP000460298"/>
    </source>
</evidence>
<feature type="domain" description="Response regulatory" evidence="2">
    <location>
        <begin position="2"/>
        <end position="115"/>
    </location>
</feature>
<dbReference type="SMART" id="SM00448">
    <property type="entry name" value="REC"/>
    <property type="match status" value="1"/>
</dbReference>
<reference evidence="3 4" key="1">
    <citation type="submission" date="2019-10" db="EMBL/GenBank/DDBJ databases">
        <title>Extracellular Electron Transfer in a Candidatus Methanoperedens spp. Enrichment Culture.</title>
        <authorList>
            <person name="Berger S."/>
            <person name="Rangel Shaw D."/>
            <person name="Berben T."/>
            <person name="In 'T Zandt M."/>
            <person name="Frank J."/>
            <person name="Reimann J."/>
            <person name="Jetten M.S.M."/>
            <person name="Welte C.U."/>
        </authorList>
    </citation>
    <scope>NUCLEOTIDE SEQUENCE [LARGE SCALE GENOMIC DNA]</scope>
    <source>
        <strain evidence="3">SB12</strain>
    </source>
</reference>
<dbReference type="InterPro" id="IPR001789">
    <property type="entry name" value="Sig_transdc_resp-reg_receiver"/>
</dbReference>
<evidence type="ECO:0000259" key="2">
    <source>
        <dbReference type="PROSITE" id="PS50110"/>
    </source>
</evidence>
<keyword evidence="1" id="KW-0597">Phosphoprotein</keyword>
<gene>
    <name evidence="3" type="ORF">F9K24_17805</name>
</gene>
<dbReference type="InterPro" id="IPR029787">
    <property type="entry name" value="Nucleotide_cyclase"/>
</dbReference>
<sequence length="336" mass="38017">MDILIVDSDVGARNVYAGILSSIFPGLNIRHAENAESGRSLIQNVSPDLIILDFFSLDQPFLFMQELTAQVRPFIVIARSDEERVIVESLKNGALDFVAKKNIKLGYLKQVLARALLEVPRWQHMQRALNEGPKYAQYEKFNGDLQRFVLEMDTVQERGRAGLDLIPGRSYKLIFQYCAVRSPSAIMMDDEAKQNHMNLMLDRLGAIVSAHGGMVWTRKTNANICIFAEEDAQNAFISAIEGQTALIDLSSRMYIERPTALCAMDTGQVVYTKEHGELISEAINLTAHMAEKSSFERGILLTDALFQKLSKRAQKYFFRVEKQFEGHLIHSFEYTA</sequence>
<name>A0A833GYH3_9LEPT</name>
<evidence type="ECO:0000313" key="3">
    <source>
        <dbReference type="EMBL" id="KAB2930047.1"/>
    </source>
</evidence>
<dbReference type="AlphaFoldDB" id="A0A833GYH3"/>
<dbReference type="EMBL" id="WBUI01000023">
    <property type="protein sequence ID" value="KAB2930047.1"/>
    <property type="molecule type" value="Genomic_DNA"/>
</dbReference>
<feature type="modified residue" description="4-aspartylphosphate" evidence="1">
    <location>
        <position position="53"/>
    </location>
</feature>
<dbReference type="Gene3D" id="3.30.70.1230">
    <property type="entry name" value="Nucleotide cyclase"/>
    <property type="match status" value="1"/>
</dbReference>
<organism evidence="3 4">
    <name type="scientific">Leptonema illini</name>
    <dbReference type="NCBI Taxonomy" id="183"/>
    <lineage>
        <taxon>Bacteria</taxon>
        <taxon>Pseudomonadati</taxon>
        <taxon>Spirochaetota</taxon>
        <taxon>Spirochaetia</taxon>
        <taxon>Leptospirales</taxon>
        <taxon>Leptospiraceae</taxon>
        <taxon>Leptonema</taxon>
    </lineage>
</organism>
<dbReference type="SUPFAM" id="SSF55073">
    <property type="entry name" value="Nucleotide cyclase"/>
    <property type="match status" value="1"/>
</dbReference>
<comment type="caution">
    <text evidence="3">The sequence shown here is derived from an EMBL/GenBank/DDBJ whole genome shotgun (WGS) entry which is preliminary data.</text>
</comment>
<dbReference type="InterPro" id="IPR011006">
    <property type="entry name" value="CheY-like_superfamily"/>
</dbReference>
<dbReference type="Proteomes" id="UP000460298">
    <property type="component" value="Unassembled WGS sequence"/>
</dbReference>